<sequence>MQIKRKGFRFMTISSTLRSCSRLPKSAEGSVAMMFAMCASIMIGSMCVSLDSIDYVMTQGRMQMALDAATLSAGVDLQRYGNTPTGTSLANWQKDARAYYDANSPSGVLGFAMPDASFSASVSGAPATGQTIHLSASGSLPLLAPKVFSNTSGSGSGTGSGGGGTSPDTSTVSANNTALRLPQSTLELVMVLDNTGSMKDPANGVSGPTKMSGLQAAANSLIGDLLPSGSTSASKNFIGLVPFASTVNTTGALPSGGSWLSATLPTYNTSNVTTGAWNGCVIEPRTNNNLSPEAYSPGDPRKFQRYYYNVPPSKLKVVTYSSSSRYNSCNTSGSSSSTVSNVPFTIGSSGSANKCNSPSGGTGTGIGTQFDETNTTGQNLTQNSGCLATSMTFLSQNATTLTTAVNKMTPSGSTIIPVGLLWGWRMLEPTWSQNLAGTKNGWTSTDPSLPKPTDGSVQNLQRVMIVLTDGLNQIGAAGSIPNTLYFNGLSGVGNNSLSAPTVIRANGNKMTDGLTDSSELHGGSPIDTSSGNNAGYPDDANTYQLAICSAIKAAGITIYSITFGASASSSTAQTTMQNCASPGNYYHAPDNTTLDNIFQQIAGNLGVLRLTK</sequence>
<feature type="region of interest" description="Disordered" evidence="1">
    <location>
        <begin position="151"/>
        <end position="173"/>
    </location>
</feature>
<organism evidence="2 3">
    <name type="scientific">Caballeronia novacaledonica</name>
    <dbReference type="NCBI Taxonomy" id="1544861"/>
    <lineage>
        <taxon>Bacteria</taxon>
        <taxon>Pseudomonadati</taxon>
        <taxon>Pseudomonadota</taxon>
        <taxon>Betaproteobacteria</taxon>
        <taxon>Burkholderiales</taxon>
        <taxon>Burkholderiaceae</taxon>
        <taxon>Caballeronia</taxon>
    </lineage>
</organism>
<proteinExistence type="predicted"/>
<name>A0AA37ICL5_9BURK</name>
<dbReference type="Gene3D" id="3.40.50.410">
    <property type="entry name" value="von Willebrand factor, type A domain"/>
    <property type="match status" value="2"/>
</dbReference>
<feature type="region of interest" description="Disordered" evidence="1">
    <location>
        <begin position="510"/>
        <end position="533"/>
    </location>
</feature>
<dbReference type="Proteomes" id="UP001055111">
    <property type="component" value="Unassembled WGS sequence"/>
</dbReference>
<protein>
    <submittedName>
        <fullName evidence="2">VWA domain-containing protein</fullName>
    </submittedName>
</protein>
<feature type="compositionally biased region" description="Gly residues" evidence="1">
    <location>
        <begin position="154"/>
        <end position="165"/>
    </location>
</feature>
<evidence type="ECO:0000256" key="1">
    <source>
        <dbReference type="SAM" id="MobiDB-lite"/>
    </source>
</evidence>
<comment type="caution">
    <text evidence="2">The sequence shown here is derived from an EMBL/GenBank/DDBJ whole genome shotgun (WGS) entry which is preliminary data.</text>
</comment>
<dbReference type="EMBL" id="BPUS01000007">
    <property type="protein sequence ID" value="GJH26677.1"/>
    <property type="molecule type" value="Genomic_DNA"/>
</dbReference>
<accession>A0AA37ICL5</accession>
<reference evidence="2" key="1">
    <citation type="submission" date="2022-09" db="EMBL/GenBank/DDBJ databases">
        <title>Isolation and characterization of 3-chlorobenzoate degrading bacteria from soils in Shizuoka.</title>
        <authorList>
            <person name="Ifat A."/>
            <person name="Ogawa N."/>
            <person name="Kimbara K."/>
            <person name="Moriuchi R."/>
            <person name="Dohra H."/>
            <person name="Shintani M."/>
        </authorList>
    </citation>
    <scope>NUCLEOTIDE SEQUENCE</scope>
    <source>
        <strain evidence="2">19CS4-2</strain>
    </source>
</reference>
<gene>
    <name evidence="2" type="ORF">CBA19CS42_19195</name>
</gene>
<evidence type="ECO:0000313" key="2">
    <source>
        <dbReference type="EMBL" id="GJH26677.1"/>
    </source>
</evidence>
<dbReference type="SUPFAM" id="SSF53300">
    <property type="entry name" value="vWA-like"/>
    <property type="match status" value="1"/>
</dbReference>
<dbReference type="AlphaFoldDB" id="A0AA37ICL5"/>
<dbReference type="RefSeq" id="WP_238213299.1">
    <property type="nucleotide sequence ID" value="NZ_BPUS01000007.1"/>
</dbReference>
<dbReference type="InterPro" id="IPR036465">
    <property type="entry name" value="vWFA_dom_sf"/>
</dbReference>
<evidence type="ECO:0000313" key="3">
    <source>
        <dbReference type="Proteomes" id="UP001055111"/>
    </source>
</evidence>